<accession>A0A850XNC4</accession>
<feature type="non-terminal residue" evidence="3">
    <location>
        <position position="1"/>
    </location>
</feature>
<dbReference type="GO" id="GO:0005615">
    <property type="term" value="C:extracellular space"/>
    <property type="evidence" value="ECO:0007669"/>
    <property type="project" value="TreeGrafter"/>
</dbReference>
<evidence type="ECO:0000313" key="3">
    <source>
        <dbReference type="EMBL" id="NWH83004.1"/>
    </source>
</evidence>
<dbReference type="PANTHER" id="PTHR16675">
    <property type="entry name" value="MHC CLASS I-RELATED"/>
    <property type="match status" value="1"/>
</dbReference>
<feature type="domain" description="MHC class I-like antigen recognition-like" evidence="2">
    <location>
        <begin position="1"/>
        <end position="76"/>
    </location>
</feature>
<dbReference type="SUPFAM" id="SSF54452">
    <property type="entry name" value="MHC antigen-recognition domain"/>
    <property type="match status" value="1"/>
</dbReference>
<dbReference type="OrthoDB" id="8936120at2759"/>
<dbReference type="Gene3D" id="3.30.500.10">
    <property type="entry name" value="MHC class I-like antigen recognition-like"/>
    <property type="match status" value="1"/>
</dbReference>
<keyword evidence="1" id="KW-0325">Glycoprotein</keyword>
<proteinExistence type="predicted"/>
<reference evidence="3" key="1">
    <citation type="submission" date="2019-09" db="EMBL/GenBank/DDBJ databases">
        <title>Bird 10,000 Genomes (B10K) Project - Family phase.</title>
        <authorList>
            <person name="Zhang G."/>
        </authorList>
    </citation>
    <scope>NUCLEOTIDE SEQUENCE</scope>
    <source>
        <strain evidence="3">B10K-DU-008-47</strain>
        <tissue evidence="3">Mixed tissue sample</tissue>
    </source>
</reference>
<dbReference type="InterPro" id="IPR011161">
    <property type="entry name" value="MHC_I-like_Ag-recog"/>
</dbReference>
<organism evidence="3 4">
    <name type="scientific">Piaya cayana</name>
    <name type="common">Common squirrel cuckoo</name>
    <dbReference type="NCBI Taxonomy" id="33601"/>
    <lineage>
        <taxon>Eukaryota</taxon>
        <taxon>Metazoa</taxon>
        <taxon>Chordata</taxon>
        <taxon>Craniata</taxon>
        <taxon>Vertebrata</taxon>
        <taxon>Euteleostomi</taxon>
        <taxon>Archelosauria</taxon>
        <taxon>Archosauria</taxon>
        <taxon>Dinosauria</taxon>
        <taxon>Saurischia</taxon>
        <taxon>Theropoda</taxon>
        <taxon>Coelurosauria</taxon>
        <taxon>Aves</taxon>
        <taxon>Neognathae</taxon>
        <taxon>Neoaves</taxon>
        <taxon>Otidimorphae</taxon>
        <taxon>Cuculiformes</taxon>
        <taxon>Coccyzidae</taxon>
        <taxon>Piaya</taxon>
    </lineage>
</organism>
<keyword evidence="4" id="KW-1185">Reference proteome</keyword>
<protein>
    <submittedName>
        <fullName evidence="3">HA1F protein</fullName>
    </submittedName>
</protein>
<dbReference type="InterPro" id="IPR050208">
    <property type="entry name" value="MHC_class-I_related"/>
</dbReference>
<evidence type="ECO:0000259" key="2">
    <source>
        <dbReference type="Pfam" id="PF00129"/>
    </source>
</evidence>
<evidence type="ECO:0000313" key="4">
    <source>
        <dbReference type="Proteomes" id="UP000653271"/>
    </source>
</evidence>
<sequence length="77" mass="8997">SLRYFQVAVTEPSLGVPEFVIVGYVDGNLIMRYDSGSRRMEPQAQWMKDKLDQQHWDTQTEIAQGYQEKNRLYLGTL</sequence>
<dbReference type="PANTHER" id="PTHR16675:SF235">
    <property type="entry name" value="SHKT DOMAIN-CONTAINING PROTEIN"/>
    <property type="match status" value="1"/>
</dbReference>
<dbReference type="AlphaFoldDB" id="A0A850XNC4"/>
<evidence type="ECO:0000256" key="1">
    <source>
        <dbReference type="ARBA" id="ARBA00023180"/>
    </source>
</evidence>
<name>A0A850XNC4_PIACA</name>
<feature type="non-terminal residue" evidence="3">
    <location>
        <position position="77"/>
    </location>
</feature>
<dbReference type="Pfam" id="PF00129">
    <property type="entry name" value="MHC_I"/>
    <property type="match status" value="1"/>
</dbReference>
<dbReference type="Proteomes" id="UP000653271">
    <property type="component" value="Unassembled WGS sequence"/>
</dbReference>
<dbReference type="GO" id="GO:0006955">
    <property type="term" value="P:immune response"/>
    <property type="evidence" value="ECO:0007669"/>
    <property type="project" value="TreeGrafter"/>
</dbReference>
<gene>
    <name evidence="3" type="primary">Ha1f_3</name>
    <name evidence="3" type="ORF">PIACAY_R15429</name>
</gene>
<dbReference type="GO" id="GO:0009897">
    <property type="term" value="C:external side of plasma membrane"/>
    <property type="evidence" value="ECO:0007669"/>
    <property type="project" value="TreeGrafter"/>
</dbReference>
<dbReference type="InterPro" id="IPR011162">
    <property type="entry name" value="MHC_I/II-like_Ag-recog"/>
</dbReference>
<dbReference type="EMBL" id="WAAB01040793">
    <property type="protein sequence ID" value="NWH83004.1"/>
    <property type="molecule type" value="Genomic_DNA"/>
</dbReference>
<dbReference type="InterPro" id="IPR037055">
    <property type="entry name" value="MHC_I-like_Ag-recog_sf"/>
</dbReference>
<comment type="caution">
    <text evidence="3">The sequence shown here is derived from an EMBL/GenBank/DDBJ whole genome shotgun (WGS) entry which is preliminary data.</text>
</comment>